<feature type="transmembrane region" description="Helical" evidence="1">
    <location>
        <begin position="152"/>
        <end position="176"/>
    </location>
</feature>
<evidence type="ECO:0000313" key="2">
    <source>
        <dbReference type="EMBL" id="MPM27126.1"/>
    </source>
</evidence>
<sequence>MARFFNPDSPIMSFLSDTLDFIVINLIAVVCAVPVVTAGASLSALAGVMTAYALEQSPIRVKDFFVRFRAVFLRASVSWLILLVLGALFFMNLRIAENMPSALRLATISGLLFFGLCLALASVVLFPVLSFTEEKRLPTLWKNAFLIGVAKLPRTLPMAAIQALPLLLVIFTPQIFLLLSPLWIAVWFSLAAFLCAKIGGRWYTAILNPR</sequence>
<evidence type="ECO:0008006" key="3">
    <source>
        <dbReference type="Google" id="ProtNLM"/>
    </source>
</evidence>
<dbReference type="EMBL" id="VSSQ01004913">
    <property type="protein sequence ID" value="MPM27126.1"/>
    <property type="molecule type" value="Genomic_DNA"/>
</dbReference>
<protein>
    <recommendedName>
        <fullName evidence="3">DUF624 domain-containing protein</fullName>
    </recommendedName>
</protein>
<reference evidence="2" key="1">
    <citation type="submission" date="2019-08" db="EMBL/GenBank/DDBJ databases">
        <authorList>
            <person name="Kucharzyk K."/>
            <person name="Murdoch R.W."/>
            <person name="Higgins S."/>
            <person name="Loffler F."/>
        </authorList>
    </citation>
    <scope>NUCLEOTIDE SEQUENCE</scope>
</reference>
<proteinExistence type="predicted"/>
<keyword evidence="1" id="KW-1133">Transmembrane helix</keyword>
<feature type="transmembrane region" description="Helical" evidence="1">
    <location>
        <begin position="182"/>
        <end position="200"/>
    </location>
</feature>
<gene>
    <name evidence="2" type="ORF">SDC9_73631</name>
</gene>
<evidence type="ECO:0000256" key="1">
    <source>
        <dbReference type="SAM" id="Phobius"/>
    </source>
</evidence>
<accession>A0A644YF49</accession>
<dbReference type="AlphaFoldDB" id="A0A644YF49"/>
<comment type="caution">
    <text evidence="2">The sequence shown here is derived from an EMBL/GenBank/DDBJ whole genome shotgun (WGS) entry which is preliminary data.</text>
</comment>
<feature type="transmembrane region" description="Helical" evidence="1">
    <location>
        <begin position="111"/>
        <end position="131"/>
    </location>
</feature>
<organism evidence="2">
    <name type="scientific">bioreactor metagenome</name>
    <dbReference type="NCBI Taxonomy" id="1076179"/>
    <lineage>
        <taxon>unclassified sequences</taxon>
        <taxon>metagenomes</taxon>
        <taxon>ecological metagenomes</taxon>
    </lineage>
</organism>
<dbReference type="InterPro" id="IPR006938">
    <property type="entry name" value="DUF624"/>
</dbReference>
<dbReference type="Pfam" id="PF04854">
    <property type="entry name" value="DUF624"/>
    <property type="match status" value="1"/>
</dbReference>
<keyword evidence="1" id="KW-0812">Transmembrane</keyword>
<feature type="transmembrane region" description="Helical" evidence="1">
    <location>
        <begin position="71"/>
        <end position="91"/>
    </location>
</feature>
<feature type="transmembrane region" description="Helical" evidence="1">
    <location>
        <begin position="22"/>
        <end position="50"/>
    </location>
</feature>
<name>A0A644YF49_9ZZZZ</name>
<keyword evidence="1" id="KW-0472">Membrane</keyword>